<keyword evidence="1" id="KW-0812">Transmembrane</keyword>
<evidence type="ECO:0000256" key="2">
    <source>
        <dbReference type="SAM" id="SignalP"/>
    </source>
</evidence>
<evidence type="ECO:0000256" key="1">
    <source>
        <dbReference type="SAM" id="Phobius"/>
    </source>
</evidence>
<accession>A0A371DZJ4</accession>
<feature type="transmembrane region" description="Helical" evidence="1">
    <location>
        <begin position="63"/>
        <end position="88"/>
    </location>
</feature>
<feature type="chain" id="PRO_5017042415" evidence="2">
    <location>
        <begin position="24"/>
        <end position="101"/>
    </location>
</feature>
<evidence type="ECO:0000313" key="4">
    <source>
        <dbReference type="Proteomes" id="UP000257109"/>
    </source>
</evidence>
<proteinExistence type="predicted"/>
<keyword evidence="2" id="KW-0732">Signal</keyword>
<comment type="caution">
    <text evidence="3">The sequence shown here is derived from an EMBL/GenBank/DDBJ whole genome shotgun (WGS) entry which is preliminary data.</text>
</comment>
<keyword evidence="1" id="KW-1133">Transmembrane helix</keyword>
<evidence type="ECO:0000313" key="3">
    <source>
        <dbReference type="EMBL" id="RDX57969.1"/>
    </source>
</evidence>
<sequence length="101" mass="10828">MASPLKFSMFSACVLVLCVVVAAQYGDGGSSYDSDMPSNMPGMSMGPAPQSSASPRTLTYPTIITILLPFMLTFLWALVVSMVVVFVYHSSFCCVLEAIVM</sequence>
<protein>
    <submittedName>
        <fullName evidence="3">Uncharacterized protein</fullName>
    </submittedName>
</protein>
<reference evidence="3" key="1">
    <citation type="submission" date="2018-05" db="EMBL/GenBank/DDBJ databases">
        <title>Draft genome of Mucuna pruriens seed.</title>
        <authorList>
            <person name="Nnadi N.E."/>
            <person name="Vos R."/>
            <person name="Hasami M.H."/>
            <person name="Devisetty U.K."/>
            <person name="Aguiy J.C."/>
        </authorList>
    </citation>
    <scope>NUCLEOTIDE SEQUENCE [LARGE SCALE GENOMIC DNA]</scope>
    <source>
        <strain evidence="3">JCA_2017</strain>
    </source>
</reference>
<feature type="signal peptide" evidence="2">
    <location>
        <begin position="1"/>
        <end position="23"/>
    </location>
</feature>
<name>A0A371DZJ4_MUCPR</name>
<feature type="non-terminal residue" evidence="3">
    <location>
        <position position="1"/>
    </location>
</feature>
<dbReference type="EMBL" id="QJKJ01017969">
    <property type="protein sequence ID" value="RDX57969.1"/>
    <property type="molecule type" value="Genomic_DNA"/>
</dbReference>
<keyword evidence="1" id="KW-0472">Membrane</keyword>
<organism evidence="3 4">
    <name type="scientific">Mucuna pruriens</name>
    <name type="common">Velvet bean</name>
    <name type="synonym">Dolichos pruriens</name>
    <dbReference type="NCBI Taxonomy" id="157652"/>
    <lineage>
        <taxon>Eukaryota</taxon>
        <taxon>Viridiplantae</taxon>
        <taxon>Streptophyta</taxon>
        <taxon>Embryophyta</taxon>
        <taxon>Tracheophyta</taxon>
        <taxon>Spermatophyta</taxon>
        <taxon>Magnoliopsida</taxon>
        <taxon>eudicotyledons</taxon>
        <taxon>Gunneridae</taxon>
        <taxon>Pentapetalae</taxon>
        <taxon>rosids</taxon>
        <taxon>fabids</taxon>
        <taxon>Fabales</taxon>
        <taxon>Fabaceae</taxon>
        <taxon>Papilionoideae</taxon>
        <taxon>50 kb inversion clade</taxon>
        <taxon>NPAAA clade</taxon>
        <taxon>indigoferoid/millettioid clade</taxon>
        <taxon>Phaseoleae</taxon>
        <taxon>Mucuna</taxon>
    </lineage>
</organism>
<gene>
    <name evidence="3" type="ORF">CR513_62752</name>
</gene>
<dbReference type="Proteomes" id="UP000257109">
    <property type="component" value="Unassembled WGS sequence"/>
</dbReference>
<keyword evidence="4" id="KW-1185">Reference proteome</keyword>
<dbReference type="AlphaFoldDB" id="A0A371DZJ4"/>